<sequence>MRRITAVAVALVLLLTGCTAAAAVNTDPQPVGWTGAARMLAFRDEFNGTSLNRTVWTPYWRRDCVGASTMNSVHTCSSNVSYGNGEVDLKLSDSTHGALLSTNPRDGVVGHTGFQFTTGYAEARIWFPGPAGACTIYNWPAWLTDGQSWPSTGEIDIAEAAGWGGSGADYLLSANYHGPNKKAGSGTFSGCWSNGWHTYAIDRKVGSIDIYVDGAKVWTTATTDHESPEYLILALGYTDGIQGLGDANAVRVDYVRVWH</sequence>
<dbReference type="RefSeq" id="WP_323279049.1">
    <property type="nucleotide sequence ID" value="NZ_JAYGGQ010000007.1"/>
</dbReference>
<feature type="signal peptide" evidence="2">
    <location>
        <begin position="1"/>
        <end position="22"/>
    </location>
</feature>
<feature type="domain" description="GH16" evidence="3">
    <location>
        <begin position="22"/>
        <end position="259"/>
    </location>
</feature>
<comment type="similarity">
    <text evidence="1">Belongs to the glycosyl hydrolase 16 family.</text>
</comment>
<dbReference type="PANTHER" id="PTHR10963">
    <property type="entry name" value="GLYCOSYL HYDROLASE-RELATED"/>
    <property type="match status" value="1"/>
</dbReference>
<feature type="chain" id="PRO_5047220191" evidence="2">
    <location>
        <begin position="23"/>
        <end position="259"/>
    </location>
</feature>
<protein>
    <submittedName>
        <fullName evidence="4">Family 16 glycosylhydrolase</fullName>
    </submittedName>
</protein>
<evidence type="ECO:0000256" key="1">
    <source>
        <dbReference type="ARBA" id="ARBA00006865"/>
    </source>
</evidence>
<comment type="caution">
    <text evidence="4">The sequence shown here is derived from an EMBL/GenBank/DDBJ whole genome shotgun (WGS) entry which is preliminary data.</text>
</comment>
<dbReference type="PANTHER" id="PTHR10963:SF55">
    <property type="entry name" value="GLYCOSIDE HYDROLASE FAMILY 16 PROTEIN"/>
    <property type="match status" value="1"/>
</dbReference>
<name>A0ABU5T693_9MICC</name>
<keyword evidence="2" id="KW-0732">Signal</keyword>
<dbReference type="SUPFAM" id="SSF49899">
    <property type="entry name" value="Concanavalin A-like lectins/glucanases"/>
    <property type="match status" value="1"/>
</dbReference>
<evidence type="ECO:0000313" key="4">
    <source>
        <dbReference type="EMBL" id="MEA5455192.1"/>
    </source>
</evidence>
<dbReference type="InterPro" id="IPR000757">
    <property type="entry name" value="Beta-glucanase-like"/>
</dbReference>
<reference evidence="4 5" key="1">
    <citation type="submission" date="2023-12" db="EMBL/GenBank/DDBJ databases">
        <title>Sinomonas terricola sp. nov, isolated from litchi orchard soil in Guangdong, PR China.</title>
        <authorList>
            <person name="Jiaxin W."/>
            <person name="Yang Z."/>
            <person name="Honghui Z."/>
        </authorList>
    </citation>
    <scope>NUCLEOTIDE SEQUENCE [LARGE SCALE GENOMIC DNA]</scope>
    <source>
        <strain evidence="4 5">JGH33</strain>
    </source>
</reference>
<dbReference type="PROSITE" id="PS51762">
    <property type="entry name" value="GH16_2"/>
    <property type="match status" value="1"/>
</dbReference>
<dbReference type="PROSITE" id="PS51257">
    <property type="entry name" value="PROKAR_LIPOPROTEIN"/>
    <property type="match status" value="1"/>
</dbReference>
<keyword evidence="5" id="KW-1185">Reference proteome</keyword>
<organism evidence="4 5">
    <name type="scientific">Sinomonas terricola</name>
    <dbReference type="NCBI Taxonomy" id="3110330"/>
    <lineage>
        <taxon>Bacteria</taxon>
        <taxon>Bacillati</taxon>
        <taxon>Actinomycetota</taxon>
        <taxon>Actinomycetes</taxon>
        <taxon>Micrococcales</taxon>
        <taxon>Micrococcaceae</taxon>
        <taxon>Sinomonas</taxon>
    </lineage>
</organism>
<accession>A0ABU5T693</accession>
<dbReference type="EMBL" id="JAYGGQ010000007">
    <property type="protein sequence ID" value="MEA5455192.1"/>
    <property type="molecule type" value="Genomic_DNA"/>
</dbReference>
<dbReference type="Gene3D" id="2.60.120.200">
    <property type="match status" value="1"/>
</dbReference>
<dbReference type="InterPro" id="IPR050546">
    <property type="entry name" value="Glycosyl_Hydrlase_16"/>
</dbReference>
<gene>
    <name evidence="4" type="ORF">SPF06_10710</name>
</gene>
<evidence type="ECO:0000259" key="3">
    <source>
        <dbReference type="PROSITE" id="PS51762"/>
    </source>
</evidence>
<dbReference type="InterPro" id="IPR013320">
    <property type="entry name" value="ConA-like_dom_sf"/>
</dbReference>
<proteinExistence type="inferred from homology"/>
<evidence type="ECO:0000256" key="2">
    <source>
        <dbReference type="SAM" id="SignalP"/>
    </source>
</evidence>
<dbReference type="Proteomes" id="UP001304769">
    <property type="component" value="Unassembled WGS sequence"/>
</dbReference>
<evidence type="ECO:0000313" key="5">
    <source>
        <dbReference type="Proteomes" id="UP001304769"/>
    </source>
</evidence>
<dbReference type="Pfam" id="PF00722">
    <property type="entry name" value="Glyco_hydro_16"/>
    <property type="match status" value="1"/>
</dbReference>